<evidence type="ECO:0000313" key="2">
    <source>
        <dbReference type="Proteomes" id="UP000509510"/>
    </source>
</evidence>
<dbReference type="KEGG" id="trg:TRUGW13939_02701"/>
<protein>
    <submittedName>
        <fullName evidence="1">Uncharacterized protein</fullName>
    </submittedName>
</protein>
<dbReference type="AlphaFoldDB" id="A0A7H8QQ59"/>
<organism evidence="1 2">
    <name type="scientific">Talaromyces rugulosus</name>
    <name type="common">Penicillium rugulosum</name>
    <dbReference type="NCBI Taxonomy" id="121627"/>
    <lineage>
        <taxon>Eukaryota</taxon>
        <taxon>Fungi</taxon>
        <taxon>Dikarya</taxon>
        <taxon>Ascomycota</taxon>
        <taxon>Pezizomycotina</taxon>
        <taxon>Eurotiomycetes</taxon>
        <taxon>Eurotiomycetidae</taxon>
        <taxon>Eurotiales</taxon>
        <taxon>Trichocomaceae</taxon>
        <taxon>Talaromyces</taxon>
        <taxon>Talaromyces sect. Islandici</taxon>
    </lineage>
</organism>
<dbReference type="GeneID" id="55990208"/>
<dbReference type="EMBL" id="CP055899">
    <property type="protein sequence ID" value="QKX55605.1"/>
    <property type="molecule type" value="Genomic_DNA"/>
</dbReference>
<proteinExistence type="predicted"/>
<dbReference type="RefSeq" id="XP_035341783.1">
    <property type="nucleotide sequence ID" value="XM_035485890.1"/>
</dbReference>
<gene>
    <name evidence="1" type="ORF">TRUGW13939_02701</name>
</gene>
<evidence type="ECO:0000313" key="1">
    <source>
        <dbReference type="EMBL" id="QKX55605.1"/>
    </source>
</evidence>
<keyword evidence="2" id="KW-1185">Reference proteome</keyword>
<accession>A0A7H8QQ59</accession>
<reference evidence="2" key="1">
    <citation type="submission" date="2020-06" db="EMBL/GenBank/DDBJ databases">
        <title>A chromosome-scale genome assembly of Talaromyces rugulosus W13939.</title>
        <authorList>
            <person name="Wang B."/>
            <person name="Guo L."/>
            <person name="Ye K."/>
            <person name="Wang L."/>
        </authorList>
    </citation>
    <scope>NUCLEOTIDE SEQUENCE [LARGE SCALE GENOMIC DNA]</scope>
    <source>
        <strain evidence="2">W13939</strain>
    </source>
</reference>
<name>A0A7H8QQ59_TALRU</name>
<sequence length="218" mass="25217">MTPTKTQTVYWTSAFGEIPVAEDKLAAKSDVIDYVSSTDIEVHAESRMIGDAAGLGAFEKILRRLSELDGKVTALRGENTLFNVAIVSLMEKSPLLETKIPLFNVAIKNGSTIIGLYRLQYDVVCHAFKKTYGYRYKEIPQVVPEEVVHVFDMRSNLMHLHYWNRDTSKIRESRRDNLKQRCDEILKIWFSGTSYSREQTEIKLKSMIRDYWRDDKEP</sequence>
<dbReference type="Proteomes" id="UP000509510">
    <property type="component" value="Chromosome II"/>
</dbReference>